<name>Q6AP01_DESPS</name>
<accession>Q6AP01</accession>
<dbReference type="KEGG" id="dps:DP1194"/>
<reference evidence="2" key="1">
    <citation type="journal article" date="2004" name="Environ. Microbiol.">
        <title>The genome of Desulfotalea psychrophila, a sulfate-reducing bacterium from permanently cold Arctic sediments.</title>
        <authorList>
            <person name="Rabus R."/>
            <person name="Ruepp A."/>
            <person name="Frickey T."/>
            <person name="Rattei T."/>
            <person name="Fartmann B."/>
            <person name="Stark M."/>
            <person name="Bauer M."/>
            <person name="Zibat A."/>
            <person name="Lombardot T."/>
            <person name="Becker I."/>
            <person name="Amann J."/>
            <person name="Gellner K."/>
            <person name="Teeling H."/>
            <person name="Leuschner W.D."/>
            <person name="Gloeckner F.-O."/>
            <person name="Lupas A.N."/>
            <person name="Amann R."/>
            <person name="Klenk H.-P."/>
        </authorList>
    </citation>
    <scope>NUCLEOTIDE SEQUENCE [LARGE SCALE GENOMIC DNA]</scope>
    <source>
        <strain evidence="2">DSM 12343 / LSv54</strain>
    </source>
</reference>
<evidence type="ECO:0000313" key="2">
    <source>
        <dbReference type="Proteomes" id="UP000000602"/>
    </source>
</evidence>
<proteinExistence type="predicted"/>
<sequence>MRQGNSCDERSNLRHLGRHCQCSSGRMTSFEKRREKMDNPFKCSICLKTAKITTPRATDKIQYKIECPTCGCYFVSTTCREKFFTKCAHLTKDRRKELSQQIAGQEFHRDNIDWLL</sequence>
<dbReference type="Proteomes" id="UP000000602">
    <property type="component" value="Chromosome"/>
</dbReference>
<dbReference type="HOGENOM" id="CLU_2092884_0_0_7"/>
<dbReference type="EMBL" id="CR522870">
    <property type="protein sequence ID" value="CAG35923.1"/>
    <property type="molecule type" value="Genomic_DNA"/>
</dbReference>
<gene>
    <name evidence="1" type="ordered locus">DP1194</name>
</gene>
<dbReference type="AlphaFoldDB" id="Q6AP01"/>
<organism evidence="1 2">
    <name type="scientific">Desulfotalea psychrophila (strain LSv54 / DSM 12343)</name>
    <dbReference type="NCBI Taxonomy" id="177439"/>
    <lineage>
        <taxon>Bacteria</taxon>
        <taxon>Pseudomonadati</taxon>
        <taxon>Thermodesulfobacteriota</taxon>
        <taxon>Desulfobulbia</taxon>
        <taxon>Desulfobulbales</taxon>
        <taxon>Desulfocapsaceae</taxon>
        <taxon>Desulfotalea</taxon>
    </lineage>
</organism>
<protein>
    <submittedName>
        <fullName evidence="1">Uncharacterized protein</fullName>
    </submittedName>
</protein>
<evidence type="ECO:0000313" key="1">
    <source>
        <dbReference type="EMBL" id="CAG35923.1"/>
    </source>
</evidence>
<keyword evidence="2" id="KW-1185">Reference proteome</keyword>